<dbReference type="AlphaFoldDB" id="A0A7C9DA41"/>
<dbReference type="EMBL" id="GISG01082559">
    <property type="protein sequence ID" value="MBA4632429.1"/>
    <property type="molecule type" value="Transcribed_RNA"/>
</dbReference>
<evidence type="ECO:0000256" key="1">
    <source>
        <dbReference type="ARBA" id="ARBA00009744"/>
    </source>
</evidence>
<dbReference type="PRINTS" id="PR00634">
    <property type="entry name" value="BETALLERGEN"/>
</dbReference>
<proteinExistence type="inferred from homology"/>
<name>A0A7C9DA41_OPUST</name>
<dbReference type="Pfam" id="PF00407">
    <property type="entry name" value="Bet_v_1"/>
    <property type="match status" value="1"/>
</dbReference>
<dbReference type="Gene3D" id="3.30.530.20">
    <property type="match status" value="1"/>
</dbReference>
<dbReference type="FunFam" id="3.30.530.20:FF:000007">
    <property type="entry name" value="Major pollen allergen Bet v 1-A"/>
    <property type="match status" value="1"/>
</dbReference>
<protein>
    <recommendedName>
        <fullName evidence="2">Bet v I/Major latex protein domain-containing protein</fullName>
    </recommendedName>
</protein>
<reference evidence="3" key="1">
    <citation type="journal article" date="2013" name="J. Plant Res.">
        <title>Effect of fungi and light on seed germination of three Opuntia species from semiarid lands of central Mexico.</title>
        <authorList>
            <person name="Delgado-Sanchez P."/>
            <person name="Jimenez-Bremont J.F."/>
            <person name="Guerrero-Gonzalez Mde L."/>
            <person name="Flores J."/>
        </authorList>
    </citation>
    <scope>NUCLEOTIDE SEQUENCE</scope>
    <source>
        <tissue evidence="3">Cladode</tissue>
    </source>
</reference>
<dbReference type="GO" id="GO:0038023">
    <property type="term" value="F:signaling receptor activity"/>
    <property type="evidence" value="ECO:0007669"/>
    <property type="project" value="InterPro"/>
</dbReference>
<sequence>MAAPGKLEVEVETKSNPDKLWTALLDSYKVFPEAFPDKFKSVEILEGDGKAPGSVRLVKYGEGLPLITTSTEKIEAVDEANKTMAYSVIDGELISFYKTFKAQAAVVPKGEGSLVKWSCEFEKAQEETPNPDLFKDFAVKTFHDLDAYLLKA</sequence>
<organism evidence="3">
    <name type="scientific">Opuntia streptacantha</name>
    <name type="common">Prickly pear cactus</name>
    <name type="synonym">Opuntia cardona</name>
    <dbReference type="NCBI Taxonomy" id="393608"/>
    <lineage>
        <taxon>Eukaryota</taxon>
        <taxon>Viridiplantae</taxon>
        <taxon>Streptophyta</taxon>
        <taxon>Embryophyta</taxon>
        <taxon>Tracheophyta</taxon>
        <taxon>Spermatophyta</taxon>
        <taxon>Magnoliopsida</taxon>
        <taxon>eudicotyledons</taxon>
        <taxon>Gunneridae</taxon>
        <taxon>Pentapetalae</taxon>
        <taxon>Caryophyllales</taxon>
        <taxon>Cactineae</taxon>
        <taxon>Cactaceae</taxon>
        <taxon>Opuntioideae</taxon>
        <taxon>Opuntia</taxon>
    </lineage>
</organism>
<dbReference type="GO" id="GO:0006952">
    <property type="term" value="P:defense response"/>
    <property type="evidence" value="ECO:0007669"/>
    <property type="project" value="InterPro"/>
</dbReference>
<dbReference type="CDD" id="cd07816">
    <property type="entry name" value="Bet_v1-like"/>
    <property type="match status" value="1"/>
</dbReference>
<dbReference type="InterPro" id="IPR024949">
    <property type="entry name" value="Bet_v_I_allergen"/>
</dbReference>
<dbReference type="InterPro" id="IPR051761">
    <property type="entry name" value="MLP-like_ligand-binding"/>
</dbReference>
<feature type="domain" description="Bet v I/Major latex protein" evidence="2">
    <location>
        <begin position="2"/>
        <end position="152"/>
    </location>
</feature>
<dbReference type="PANTHER" id="PTHR31907">
    <property type="entry name" value="MLP-LIKE PROTEIN 423"/>
    <property type="match status" value="1"/>
</dbReference>
<evidence type="ECO:0000259" key="2">
    <source>
        <dbReference type="SMART" id="SM01037"/>
    </source>
</evidence>
<dbReference type="GO" id="GO:0010427">
    <property type="term" value="F:abscisic acid binding"/>
    <property type="evidence" value="ECO:0007669"/>
    <property type="project" value="InterPro"/>
</dbReference>
<dbReference type="SUPFAM" id="SSF55961">
    <property type="entry name" value="Bet v1-like"/>
    <property type="match status" value="1"/>
</dbReference>
<dbReference type="SMART" id="SM01037">
    <property type="entry name" value="Bet_v_1"/>
    <property type="match status" value="1"/>
</dbReference>
<dbReference type="GO" id="GO:0004864">
    <property type="term" value="F:protein phosphatase inhibitor activity"/>
    <property type="evidence" value="ECO:0007669"/>
    <property type="project" value="InterPro"/>
</dbReference>
<accession>A0A7C9DA41</accession>
<dbReference type="GO" id="GO:0009738">
    <property type="term" value="P:abscisic acid-activated signaling pathway"/>
    <property type="evidence" value="ECO:0007669"/>
    <property type="project" value="InterPro"/>
</dbReference>
<comment type="similarity">
    <text evidence="1">Belongs to the BetVI family.</text>
</comment>
<dbReference type="InterPro" id="IPR023393">
    <property type="entry name" value="START-like_dom_sf"/>
</dbReference>
<reference evidence="3" key="2">
    <citation type="submission" date="2020-07" db="EMBL/GenBank/DDBJ databases">
        <authorList>
            <person name="Vera ALvarez R."/>
            <person name="Arias-Moreno D.M."/>
            <person name="Jimenez-Jacinto V."/>
            <person name="Jimenez-Bremont J.F."/>
            <person name="Swaminathan K."/>
            <person name="Moose S.P."/>
            <person name="Guerrero-Gonzalez M.L."/>
            <person name="Marino-Ramirez L."/>
            <person name="Landsman D."/>
            <person name="Rodriguez-Kessler M."/>
            <person name="Delgado-Sanchez P."/>
        </authorList>
    </citation>
    <scope>NUCLEOTIDE SEQUENCE</scope>
    <source>
        <tissue evidence="3">Cladode</tissue>
    </source>
</reference>
<evidence type="ECO:0000313" key="3">
    <source>
        <dbReference type="EMBL" id="MBA4632429.1"/>
    </source>
</evidence>
<dbReference type="InterPro" id="IPR000916">
    <property type="entry name" value="Bet_v_I/MLP"/>
</dbReference>